<protein>
    <submittedName>
        <fullName evidence="1">Uncharacterized protein</fullName>
    </submittedName>
</protein>
<keyword evidence="2" id="KW-1185">Reference proteome</keyword>
<gene>
    <name evidence="1" type="ORF">NDI38_29280</name>
</gene>
<sequence length="46" mass="5118">MRQDSLLGVIPIRFLLVTKPSYGQAIASLNNRCIPDGVKLAWVISY</sequence>
<comment type="caution">
    <text evidence="1">The sequence shown here is derived from an EMBL/GenBank/DDBJ whole genome shotgun (WGS) entry which is preliminary data.</text>
</comment>
<accession>A0ABV0KTA1</accession>
<reference evidence="1 2" key="1">
    <citation type="submission" date="2022-04" db="EMBL/GenBank/DDBJ databases">
        <title>Positive selection, recombination, and allopatry shape intraspecific diversity of widespread and dominant cyanobacteria.</title>
        <authorList>
            <person name="Wei J."/>
            <person name="Shu W."/>
            <person name="Hu C."/>
        </authorList>
    </citation>
    <scope>NUCLEOTIDE SEQUENCE [LARGE SCALE GENOMIC DNA]</scope>
    <source>
        <strain evidence="1 2">AS-A4</strain>
    </source>
</reference>
<dbReference type="EMBL" id="JAMPLM010000067">
    <property type="protein sequence ID" value="MEP1062470.1"/>
    <property type="molecule type" value="Genomic_DNA"/>
</dbReference>
<name>A0ABV0KTA1_9CYAN</name>
<dbReference type="RefSeq" id="WP_190448482.1">
    <property type="nucleotide sequence ID" value="NZ_JAMPLM010000067.1"/>
</dbReference>
<evidence type="ECO:0000313" key="1">
    <source>
        <dbReference type="EMBL" id="MEP1062470.1"/>
    </source>
</evidence>
<dbReference type="Proteomes" id="UP001476950">
    <property type="component" value="Unassembled WGS sequence"/>
</dbReference>
<proteinExistence type="predicted"/>
<organism evidence="1 2">
    <name type="scientific">Stenomitos frigidus AS-A4</name>
    <dbReference type="NCBI Taxonomy" id="2933935"/>
    <lineage>
        <taxon>Bacteria</taxon>
        <taxon>Bacillati</taxon>
        <taxon>Cyanobacteriota</taxon>
        <taxon>Cyanophyceae</taxon>
        <taxon>Leptolyngbyales</taxon>
        <taxon>Leptolyngbyaceae</taxon>
        <taxon>Stenomitos</taxon>
    </lineage>
</organism>
<evidence type="ECO:0000313" key="2">
    <source>
        <dbReference type="Proteomes" id="UP001476950"/>
    </source>
</evidence>